<keyword evidence="7" id="KW-0862">Zinc</keyword>
<comment type="pathway">
    <text evidence="2">Protein modification; protein ubiquitination.</text>
</comment>
<dbReference type="KEGG" id="clec:106667551"/>
<evidence type="ECO:0000256" key="5">
    <source>
        <dbReference type="ARBA" id="ARBA00022771"/>
    </source>
</evidence>
<evidence type="ECO:0000256" key="8">
    <source>
        <dbReference type="ARBA" id="ARBA00023242"/>
    </source>
</evidence>
<evidence type="ECO:0000256" key="1">
    <source>
        <dbReference type="ARBA" id="ARBA00004123"/>
    </source>
</evidence>
<dbReference type="GO" id="GO:0008270">
    <property type="term" value="F:zinc ion binding"/>
    <property type="evidence" value="ECO:0007669"/>
    <property type="project" value="UniProtKB-KW"/>
</dbReference>
<dbReference type="InterPro" id="IPR059102">
    <property type="entry name" value="PHD_PHF7/G2E3-like"/>
</dbReference>
<comment type="subcellular location">
    <subcellularLocation>
        <location evidence="1">Nucleus</location>
    </subcellularLocation>
</comment>
<feature type="region of interest" description="Disordered" evidence="9">
    <location>
        <begin position="529"/>
        <end position="549"/>
    </location>
</feature>
<feature type="region of interest" description="Disordered" evidence="9">
    <location>
        <begin position="386"/>
        <end position="423"/>
    </location>
</feature>
<evidence type="ECO:0000259" key="10">
    <source>
        <dbReference type="PROSITE" id="PS51805"/>
    </source>
</evidence>
<evidence type="ECO:0000313" key="11">
    <source>
        <dbReference type="EnsemblMetazoa" id="XP_014251055.1"/>
    </source>
</evidence>
<dbReference type="InterPro" id="IPR013083">
    <property type="entry name" value="Znf_RING/FYVE/PHD"/>
</dbReference>
<keyword evidence="3" id="KW-0808">Transferase</keyword>
<dbReference type="InterPro" id="IPR034732">
    <property type="entry name" value="EPHD"/>
</dbReference>
<dbReference type="InterPro" id="IPR051188">
    <property type="entry name" value="PHD-type_Zinc_Finger"/>
</dbReference>
<accession>A0A8I6TF05</accession>
<dbReference type="Pfam" id="PF26054">
    <property type="entry name" value="PHD_G2E3"/>
    <property type="match status" value="1"/>
</dbReference>
<dbReference type="GO" id="GO:0005634">
    <property type="term" value="C:nucleus"/>
    <property type="evidence" value="ECO:0007669"/>
    <property type="project" value="TreeGrafter"/>
</dbReference>
<evidence type="ECO:0000256" key="9">
    <source>
        <dbReference type="SAM" id="MobiDB-lite"/>
    </source>
</evidence>
<evidence type="ECO:0000256" key="6">
    <source>
        <dbReference type="ARBA" id="ARBA00022786"/>
    </source>
</evidence>
<protein>
    <recommendedName>
        <fullName evidence="10">PHD-type domain-containing protein</fullName>
    </recommendedName>
</protein>
<dbReference type="OrthoDB" id="512616at2759"/>
<dbReference type="PROSITE" id="PS51805">
    <property type="entry name" value="EPHD"/>
    <property type="match status" value="1"/>
</dbReference>
<keyword evidence="4" id="KW-0479">Metal-binding</keyword>
<dbReference type="InterPro" id="IPR001965">
    <property type="entry name" value="Znf_PHD"/>
</dbReference>
<feature type="compositionally biased region" description="Basic and acidic residues" evidence="9">
    <location>
        <begin position="391"/>
        <end position="401"/>
    </location>
</feature>
<dbReference type="InterPro" id="IPR042013">
    <property type="entry name" value="PHF7/G2E3_ePHD"/>
</dbReference>
<dbReference type="Proteomes" id="UP000494040">
    <property type="component" value="Unassembled WGS sequence"/>
</dbReference>
<dbReference type="Gene3D" id="3.30.40.10">
    <property type="entry name" value="Zinc/RING finger domain, C3HC4 (zinc finger)"/>
    <property type="match status" value="2"/>
</dbReference>
<dbReference type="PANTHER" id="PTHR12420:SF42">
    <property type="entry name" value="G2_M PHASE-SPECIFIC E3 UBIQUITIN-PROTEIN LIGASE"/>
    <property type="match status" value="1"/>
</dbReference>
<keyword evidence="12" id="KW-1185">Reference proteome</keyword>
<sequence>MNRSAMKFTTLESFPEGQVCCMCKSAQSDLYKFGQIYKASNLIVHYFCLLQASKIKQNGTDNQGIWGFLLKDIKEEVNRGKSLRCSYCLKNGATIHCCKKECRSIFHLSCGIIRGTKHLFFGEFKSYCDKHNKQQVIPISVVNNVQNTKVDCVICLCPISVVKTADVIWPMCCKPKTLLHRLCVQKMAFNAGYYFKCPLCNNKSKFRKNMKQLGIYIPNQEAAWEQEPNAYQELLINSLKCEAESCICPEGREFEKLRTKWHMLVCSFCGVNNIHVACAKLLPEYKRHDNWKCSICIKLPVNAETVQSTTDVPRESVGSIYQSEEAVNNEENLKHDTENSFQGIQDINNPSSQSEAETVVKDSIAETTTVSSTYLLEEKHNDIENLSTPKKHYDNAIKDGKSANSVSPTSPVKETHNKTQSPQKPKLLVAEIINIDSENEEKDENSHKIKAVPVASHQKPQNPRLLDRDVVIVESDEELENDSLCLSKELASPTTNQEVQKTAQETMQKPQKPRLLVRDVVIVESDEELENAEMGASRKRHSGNFSSPQPLKKQACLNNPISQQAQGEPITFFMMSKEGVGECLGMSIVKRWNDNKINSLFLHIINSYTVAVFLTSLIVLNKEQYECYVKMSNRKEFSLENFLKHHPIGELLIFCERRKLLFGIFIAKKETHFTGNNNKHLFSSPENRNDSIVKCSYYKNPVNLKQMMVLKAIKVYSNSRVDPLFPVEFKYLLKSSDTVNFCKFILSITVGNLCFSICDNEGKVYGELFNSYLPSWVQGTVICYTEFNLKSVIQETIISLEDHADTPFTILLALANFDSVSCQNQNSFFAEIQILLKKYPKVNLILTTVLCPKDTLSFLCRQIRMFNLHLINMSDRLAFYYWDIRNINFYSLNSKKKCENH</sequence>
<dbReference type="PANTHER" id="PTHR12420">
    <property type="entry name" value="PHD FINGER PROTEIN"/>
    <property type="match status" value="1"/>
</dbReference>
<dbReference type="SMART" id="SM00249">
    <property type="entry name" value="PHD"/>
    <property type="match status" value="2"/>
</dbReference>
<keyword evidence="8" id="KW-0539">Nucleus</keyword>
<dbReference type="AlphaFoldDB" id="A0A8I6TF05"/>
<keyword evidence="6" id="KW-0833">Ubl conjugation pathway</keyword>
<dbReference type="GeneID" id="106667551"/>
<evidence type="ECO:0000313" key="12">
    <source>
        <dbReference type="Proteomes" id="UP000494040"/>
    </source>
</evidence>
<dbReference type="SUPFAM" id="SSF57903">
    <property type="entry name" value="FYVE/PHD zinc finger"/>
    <property type="match status" value="1"/>
</dbReference>
<feature type="domain" description="PHD-type" evidence="10">
    <location>
        <begin position="17"/>
        <end position="132"/>
    </location>
</feature>
<evidence type="ECO:0000256" key="4">
    <source>
        <dbReference type="ARBA" id="ARBA00022723"/>
    </source>
</evidence>
<name>A0A8I6TF05_CIMLE</name>
<feature type="compositionally biased region" description="Polar residues" evidence="9">
    <location>
        <begin position="402"/>
        <end position="423"/>
    </location>
</feature>
<organism evidence="11 12">
    <name type="scientific">Cimex lectularius</name>
    <name type="common">Bed bug</name>
    <name type="synonym">Acanthia lectularia</name>
    <dbReference type="NCBI Taxonomy" id="79782"/>
    <lineage>
        <taxon>Eukaryota</taxon>
        <taxon>Metazoa</taxon>
        <taxon>Ecdysozoa</taxon>
        <taxon>Arthropoda</taxon>
        <taxon>Hexapoda</taxon>
        <taxon>Insecta</taxon>
        <taxon>Pterygota</taxon>
        <taxon>Neoptera</taxon>
        <taxon>Paraneoptera</taxon>
        <taxon>Hemiptera</taxon>
        <taxon>Heteroptera</taxon>
        <taxon>Panheteroptera</taxon>
        <taxon>Cimicomorpha</taxon>
        <taxon>Cimicidae</taxon>
        <taxon>Cimex</taxon>
    </lineage>
</organism>
<dbReference type="InterPro" id="IPR011011">
    <property type="entry name" value="Znf_FYVE_PHD"/>
</dbReference>
<reference evidence="11" key="1">
    <citation type="submission" date="2022-01" db="UniProtKB">
        <authorList>
            <consortium name="EnsemblMetazoa"/>
        </authorList>
    </citation>
    <scope>IDENTIFICATION</scope>
</reference>
<dbReference type="CDD" id="cd15669">
    <property type="entry name" value="ePHD_PHF7_G2E3_like"/>
    <property type="match status" value="1"/>
</dbReference>
<keyword evidence="5" id="KW-0863">Zinc-finger</keyword>
<dbReference type="EnsemblMetazoa" id="XM_014395569.2">
    <property type="protein sequence ID" value="XP_014251055.1"/>
    <property type="gene ID" value="LOC106667551"/>
</dbReference>
<dbReference type="Pfam" id="PF13771">
    <property type="entry name" value="zf-HC5HC2H"/>
    <property type="match status" value="1"/>
</dbReference>
<proteinExistence type="predicted"/>
<evidence type="ECO:0000256" key="2">
    <source>
        <dbReference type="ARBA" id="ARBA00004906"/>
    </source>
</evidence>
<evidence type="ECO:0000256" key="7">
    <source>
        <dbReference type="ARBA" id="ARBA00022833"/>
    </source>
</evidence>
<evidence type="ECO:0000256" key="3">
    <source>
        <dbReference type="ARBA" id="ARBA00022679"/>
    </source>
</evidence>
<dbReference type="RefSeq" id="XP_014251055.1">
    <property type="nucleotide sequence ID" value="XM_014395569.2"/>
</dbReference>